<accession>A0A2V1JSG1</accession>
<evidence type="ECO:0000259" key="1">
    <source>
        <dbReference type="Pfam" id="PF23911"/>
    </source>
</evidence>
<keyword evidence="3" id="KW-1185">Reference proteome</keyword>
<dbReference type="OrthoDB" id="1854887at2"/>
<dbReference type="AlphaFoldDB" id="A0A2V1JSG1"/>
<dbReference type="InterPro" id="IPR055677">
    <property type="entry name" value="DUF7253"/>
</dbReference>
<comment type="caution">
    <text evidence="2">The sequence shown here is derived from an EMBL/GenBank/DDBJ whole genome shotgun (WGS) entry which is preliminary data.</text>
</comment>
<protein>
    <recommendedName>
        <fullName evidence="1">DUF7253 domain-containing protein</fullName>
    </recommendedName>
</protein>
<dbReference type="Pfam" id="PF23911">
    <property type="entry name" value="DUF7253"/>
    <property type="match status" value="1"/>
</dbReference>
<name>A0A2V1JSG1_EUBRA</name>
<sequence>MARWYGKVGYTVTKEVEPGLYVGEEQDVVREYFGDYSGFAWQNQNSGGINDDLVISGTVSIVADQYAYQNCSNIAYVEVEGTKWKVIKIEPQRPRLILSLGGVYNG</sequence>
<dbReference type="Proteomes" id="UP000245288">
    <property type="component" value="Unassembled WGS sequence"/>
</dbReference>
<evidence type="ECO:0000313" key="3">
    <source>
        <dbReference type="Proteomes" id="UP000245288"/>
    </source>
</evidence>
<evidence type="ECO:0000313" key="2">
    <source>
        <dbReference type="EMBL" id="PWE87089.1"/>
    </source>
</evidence>
<organism evidence="2 3">
    <name type="scientific">Eubacterium ramulus</name>
    <dbReference type="NCBI Taxonomy" id="39490"/>
    <lineage>
        <taxon>Bacteria</taxon>
        <taxon>Bacillati</taxon>
        <taxon>Bacillota</taxon>
        <taxon>Clostridia</taxon>
        <taxon>Eubacteriales</taxon>
        <taxon>Eubacteriaceae</taxon>
        <taxon>Eubacterium</taxon>
    </lineage>
</organism>
<feature type="domain" description="DUF7253" evidence="1">
    <location>
        <begin position="1"/>
        <end position="106"/>
    </location>
</feature>
<dbReference type="RefSeq" id="WP_109215238.1">
    <property type="nucleotide sequence ID" value="NZ_JRFU01000061.1"/>
</dbReference>
<reference evidence="2 3" key="1">
    <citation type="submission" date="2014-09" db="EMBL/GenBank/DDBJ databases">
        <title>Butyrate-producing bacteria isolated from human gut.</title>
        <authorList>
            <person name="Zhang Q."/>
            <person name="Zhao L."/>
        </authorList>
    </citation>
    <scope>NUCLEOTIDE SEQUENCE [LARGE SCALE GENOMIC DNA]</scope>
    <source>
        <strain evidence="2 3">21</strain>
    </source>
</reference>
<gene>
    <name evidence="2" type="ORF">LG34_06005</name>
</gene>
<dbReference type="EMBL" id="JRFU01000061">
    <property type="protein sequence ID" value="PWE87089.1"/>
    <property type="molecule type" value="Genomic_DNA"/>
</dbReference>
<proteinExistence type="predicted"/>